<reference evidence="2 3" key="1">
    <citation type="journal article" date="2018" name="Front. Plant Sci.">
        <title>Red Clover (Trifolium pratense) and Zigzag Clover (T. medium) - A Picture of Genomic Similarities and Differences.</title>
        <authorList>
            <person name="Dluhosova J."/>
            <person name="Istvanek J."/>
            <person name="Nedelnik J."/>
            <person name="Repkova J."/>
        </authorList>
    </citation>
    <scope>NUCLEOTIDE SEQUENCE [LARGE SCALE GENOMIC DNA]</scope>
    <source>
        <strain evidence="3">cv. 10/8</strain>
        <tissue evidence="2">Leaf</tissue>
    </source>
</reference>
<dbReference type="Proteomes" id="UP000265520">
    <property type="component" value="Unassembled WGS sequence"/>
</dbReference>
<keyword evidence="3" id="KW-1185">Reference proteome</keyword>
<feature type="region of interest" description="Disordered" evidence="1">
    <location>
        <begin position="13"/>
        <end position="45"/>
    </location>
</feature>
<feature type="non-terminal residue" evidence="2">
    <location>
        <position position="1"/>
    </location>
</feature>
<comment type="caution">
    <text evidence="2">The sequence shown here is derived from an EMBL/GenBank/DDBJ whole genome shotgun (WGS) entry which is preliminary data.</text>
</comment>
<feature type="non-terminal residue" evidence="2">
    <location>
        <position position="45"/>
    </location>
</feature>
<accession>A0A392V0L0</accession>
<evidence type="ECO:0000313" key="3">
    <source>
        <dbReference type="Proteomes" id="UP000265520"/>
    </source>
</evidence>
<evidence type="ECO:0000256" key="1">
    <source>
        <dbReference type="SAM" id="MobiDB-lite"/>
    </source>
</evidence>
<sequence length="45" mass="4138">AFVGDCVGELCGDPAGEEESSSVSIVSAGKSSGAPIGESVAAGPG</sequence>
<feature type="compositionally biased region" description="Low complexity" evidence="1">
    <location>
        <begin position="21"/>
        <end position="34"/>
    </location>
</feature>
<proteinExistence type="predicted"/>
<dbReference type="EMBL" id="LXQA011028487">
    <property type="protein sequence ID" value="MCI81818.1"/>
    <property type="molecule type" value="Genomic_DNA"/>
</dbReference>
<evidence type="ECO:0000313" key="2">
    <source>
        <dbReference type="EMBL" id="MCI81818.1"/>
    </source>
</evidence>
<dbReference type="AlphaFoldDB" id="A0A392V0L0"/>
<protein>
    <submittedName>
        <fullName evidence="2">Uncharacterized protein</fullName>
    </submittedName>
</protein>
<organism evidence="2 3">
    <name type="scientific">Trifolium medium</name>
    <dbReference type="NCBI Taxonomy" id="97028"/>
    <lineage>
        <taxon>Eukaryota</taxon>
        <taxon>Viridiplantae</taxon>
        <taxon>Streptophyta</taxon>
        <taxon>Embryophyta</taxon>
        <taxon>Tracheophyta</taxon>
        <taxon>Spermatophyta</taxon>
        <taxon>Magnoliopsida</taxon>
        <taxon>eudicotyledons</taxon>
        <taxon>Gunneridae</taxon>
        <taxon>Pentapetalae</taxon>
        <taxon>rosids</taxon>
        <taxon>fabids</taxon>
        <taxon>Fabales</taxon>
        <taxon>Fabaceae</taxon>
        <taxon>Papilionoideae</taxon>
        <taxon>50 kb inversion clade</taxon>
        <taxon>NPAAA clade</taxon>
        <taxon>Hologalegina</taxon>
        <taxon>IRL clade</taxon>
        <taxon>Trifolieae</taxon>
        <taxon>Trifolium</taxon>
    </lineage>
</organism>
<name>A0A392V0L0_9FABA</name>